<dbReference type="EMBL" id="BAAANQ010000011">
    <property type="protein sequence ID" value="GAA2061873.1"/>
    <property type="molecule type" value="Genomic_DNA"/>
</dbReference>
<gene>
    <name evidence="2" type="ORF">GCM10009757_45470</name>
</gene>
<proteinExistence type="predicted"/>
<comment type="caution">
    <text evidence="2">The sequence shown here is derived from an EMBL/GenBank/DDBJ whole genome shotgun (WGS) entry which is preliminary data.</text>
</comment>
<protein>
    <submittedName>
        <fullName evidence="2">Uncharacterized protein</fullName>
    </submittedName>
</protein>
<feature type="compositionally biased region" description="Basic and acidic residues" evidence="1">
    <location>
        <begin position="122"/>
        <end position="134"/>
    </location>
</feature>
<feature type="region of interest" description="Disordered" evidence="1">
    <location>
        <begin position="39"/>
        <end position="147"/>
    </location>
</feature>
<sequence length="147" mass="15695">MQAGPVAVERAVLQDTHLLTRRDGLAHGHRGAHRLVGGADRRSVGSGEFDADDTAAGDLAGEHDRAGRGRHHRVTRLGCQVHSSVTGPPGGRRWFEEPEDQRSRRALGAGHGPGAFGWRAATGEREQKTTESEGSHTGTLPEGGRSW</sequence>
<reference evidence="3" key="1">
    <citation type="journal article" date="2019" name="Int. J. Syst. Evol. Microbiol.">
        <title>The Global Catalogue of Microorganisms (GCM) 10K type strain sequencing project: providing services to taxonomists for standard genome sequencing and annotation.</title>
        <authorList>
            <consortium name="The Broad Institute Genomics Platform"/>
            <consortium name="The Broad Institute Genome Sequencing Center for Infectious Disease"/>
            <person name="Wu L."/>
            <person name="Ma J."/>
        </authorList>
    </citation>
    <scope>NUCLEOTIDE SEQUENCE [LARGE SCALE GENOMIC DNA]</scope>
    <source>
        <strain evidence="3">JCM 14549</strain>
    </source>
</reference>
<name>A0ABP5H7D8_9ACTN</name>
<organism evidence="2 3">
    <name type="scientific">Streptomyces cheonanensis</name>
    <dbReference type="NCBI Taxonomy" id="312720"/>
    <lineage>
        <taxon>Bacteria</taxon>
        <taxon>Bacillati</taxon>
        <taxon>Actinomycetota</taxon>
        <taxon>Actinomycetes</taxon>
        <taxon>Kitasatosporales</taxon>
        <taxon>Streptomycetaceae</taxon>
        <taxon>Streptomyces</taxon>
    </lineage>
</organism>
<dbReference type="Proteomes" id="UP001403094">
    <property type="component" value="Unassembled WGS sequence"/>
</dbReference>
<feature type="compositionally biased region" description="Basic and acidic residues" evidence="1">
    <location>
        <begin position="93"/>
        <end position="103"/>
    </location>
</feature>
<keyword evidence="3" id="KW-1185">Reference proteome</keyword>
<evidence type="ECO:0000313" key="2">
    <source>
        <dbReference type="EMBL" id="GAA2061873.1"/>
    </source>
</evidence>
<evidence type="ECO:0000256" key="1">
    <source>
        <dbReference type="SAM" id="MobiDB-lite"/>
    </source>
</evidence>
<accession>A0ABP5H7D8</accession>
<evidence type="ECO:0000313" key="3">
    <source>
        <dbReference type="Proteomes" id="UP001403094"/>
    </source>
</evidence>